<proteinExistence type="predicted"/>
<reference evidence="2 3" key="1">
    <citation type="submission" date="2015-06" db="EMBL/GenBank/DDBJ databases">
        <title>Draft genome of the moderately acidophilic sulfate reducer Candidatus Desulfosporosinus acididurans strain M1.</title>
        <authorList>
            <person name="Poehlein A."/>
            <person name="Petzsch P."/>
            <person name="Johnson B.D."/>
            <person name="Schloemann M."/>
            <person name="Daniel R."/>
            <person name="Muehling M."/>
        </authorList>
    </citation>
    <scope>NUCLEOTIDE SEQUENCE [LARGE SCALE GENOMIC DNA]</scope>
    <source>
        <strain evidence="2 3">M1</strain>
    </source>
</reference>
<dbReference type="PANTHER" id="PTHR43064:SF1">
    <property type="entry name" value="SLL1489 PROTEIN"/>
    <property type="match status" value="1"/>
</dbReference>
<dbReference type="SMART" id="SM01001">
    <property type="entry name" value="AIRC"/>
    <property type="match status" value="1"/>
</dbReference>
<evidence type="ECO:0000313" key="2">
    <source>
        <dbReference type="EMBL" id="KLU67746.1"/>
    </source>
</evidence>
<dbReference type="GO" id="GO:0006189">
    <property type="term" value="P:'de novo' IMP biosynthetic process"/>
    <property type="evidence" value="ECO:0007669"/>
    <property type="project" value="InterPro"/>
</dbReference>
<dbReference type="Pfam" id="PF00731">
    <property type="entry name" value="AIRC"/>
    <property type="match status" value="1"/>
</dbReference>
<feature type="domain" description="PurE" evidence="1">
    <location>
        <begin position="119"/>
        <end position="251"/>
    </location>
</feature>
<dbReference type="PATRIC" id="fig|476652.3.peg.148"/>
<dbReference type="SUPFAM" id="SSF52255">
    <property type="entry name" value="N5-CAIR mutase (phosphoribosylaminoimidazole carboxylase, PurE)"/>
    <property type="match status" value="1"/>
</dbReference>
<gene>
    <name evidence="2" type="ORF">DEAC_c01510</name>
</gene>
<dbReference type="EMBL" id="LDZY01000001">
    <property type="protein sequence ID" value="KLU67746.1"/>
    <property type="molecule type" value="Genomic_DNA"/>
</dbReference>
<accession>A0A0J1ISW2</accession>
<dbReference type="Proteomes" id="UP000036356">
    <property type="component" value="Unassembled WGS sequence"/>
</dbReference>
<organism evidence="2 3">
    <name type="scientific">Desulfosporosinus acididurans</name>
    <dbReference type="NCBI Taxonomy" id="476652"/>
    <lineage>
        <taxon>Bacteria</taxon>
        <taxon>Bacillati</taxon>
        <taxon>Bacillota</taxon>
        <taxon>Clostridia</taxon>
        <taxon>Eubacteriales</taxon>
        <taxon>Desulfitobacteriaceae</taxon>
        <taxon>Desulfosporosinus</taxon>
    </lineage>
</organism>
<evidence type="ECO:0000259" key="1">
    <source>
        <dbReference type="SMART" id="SM01001"/>
    </source>
</evidence>
<sequence length="253" mass="27180">MDEETLKSLLEAVKSGNCTPDQALSQLKELPFEDLGFARLDHHRALRTGQSEVIFCQGKQPEQIISILKHLGAKSRNVLATRLIPEHADMILHHFPDAQYDPLARCLLLLPLEEPTIPGKILIMTAGTADLPVAREAWITARYMGHDVETIFDVGVAGLHRLLAQRETMDSAEVLIVVAGMEGALASVVGGLVEQPVIAVPTSVGYGAHFQGLAALLSMLNSCASGVGVVNIDNGFGAASLASTIIRRINKNH</sequence>
<name>A0A0J1ISW2_9FIRM</name>
<evidence type="ECO:0000313" key="3">
    <source>
        <dbReference type="Proteomes" id="UP000036356"/>
    </source>
</evidence>
<dbReference type="Gene3D" id="3.40.50.1970">
    <property type="match status" value="1"/>
</dbReference>
<protein>
    <submittedName>
        <fullName evidence="2">AIR carboxylase</fullName>
    </submittedName>
</protein>
<dbReference type="InterPro" id="IPR039476">
    <property type="entry name" value="P2CMN_synthase_LarB"/>
</dbReference>
<dbReference type="PANTHER" id="PTHR43064">
    <property type="entry name" value="PHOSPHORIBOSYLAMINOIMIDAZOLE CARBOXYLASE-RELATED"/>
    <property type="match status" value="1"/>
</dbReference>
<dbReference type="NCBIfam" id="NF033503">
    <property type="entry name" value="LarB"/>
    <property type="match status" value="1"/>
</dbReference>
<comment type="caution">
    <text evidence="2">The sequence shown here is derived from an EMBL/GenBank/DDBJ whole genome shotgun (WGS) entry which is preliminary data.</text>
</comment>
<dbReference type="InterPro" id="IPR000031">
    <property type="entry name" value="PurE_dom"/>
</dbReference>
<keyword evidence="3" id="KW-1185">Reference proteome</keyword>
<dbReference type="GO" id="GO:0016787">
    <property type="term" value="F:hydrolase activity"/>
    <property type="evidence" value="ECO:0007669"/>
    <property type="project" value="InterPro"/>
</dbReference>
<dbReference type="STRING" id="476652.DEAC_c01510"/>
<dbReference type="AlphaFoldDB" id="A0A0J1ISW2"/>
<dbReference type="RefSeq" id="WP_047808116.1">
    <property type="nucleotide sequence ID" value="NZ_LDZY01000001.1"/>
</dbReference>